<dbReference type="Proteomes" id="UP000321248">
    <property type="component" value="Unassembled WGS sequence"/>
</dbReference>
<evidence type="ECO:0000313" key="14">
    <source>
        <dbReference type="Proteomes" id="UP000321248"/>
    </source>
</evidence>
<evidence type="ECO:0000256" key="7">
    <source>
        <dbReference type="ARBA" id="ARBA00022989"/>
    </source>
</evidence>
<dbReference type="Pfam" id="PF07963">
    <property type="entry name" value="N_methyl"/>
    <property type="match status" value="1"/>
</dbReference>
<dbReference type="GO" id="GO:0015627">
    <property type="term" value="C:type II protein secretion system complex"/>
    <property type="evidence" value="ECO:0007669"/>
    <property type="project" value="InterPro"/>
</dbReference>
<dbReference type="OrthoDB" id="6039229at2"/>
<dbReference type="InterPro" id="IPR045584">
    <property type="entry name" value="Pilin-like"/>
</dbReference>
<evidence type="ECO:0000256" key="11">
    <source>
        <dbReference type="SAM" id="Phobius"/>
    </source>
</evidence>
<evidence type="ECO:0000256" key="6">
    <source>
        <dbReference type="ARBA" id="ARBA00022692"/>
    </source>
</evidence>
<keyword evidence="6 11" id="KW-0812">Transmembrane</keyword>
<keyword evidence="5" id="KW-0997">Cell inner membrane</keyword>
<sequence length="196" mass="20287">MSAGANRRKCNSLRACTRAGGFTLIELLITVAVLAVVLAIAAPSFRGMVNGNRITAAANEFVGLLQSAKMESIRRNGRVTVCPSTNGTSCGGANWRRVIVLAPDGVTVLRDQTVSADVLVSVSGSISGASANTIVFRSDGLAREGTTRTILTGKVRVCMDTTRPVLNARHISVSGARVSVDPALTSASCTTTVPNA</sequence>
<evidence type="ECO:0000256" key="2">
    <source>
        <dbReference type="ARBA" id="ARBA00021549"/>
    </source>
</evidence>
<comment type="caution">
    <text evidence="13">The sequence shown here is derived from an EMBL/GenBank/DDBJ whole genome shotgun (WGS) entry which is preliminary data.</text>
</comment>
<keyword evidence="8 11" id="KW-0472">Membrane</keyword>
<reference evidence="13 14" key="1">
    <citation type="submission" date="2019-08" db="EMBL/GenBank/DDBJ databases">
        <authorList>
            <person name="Karlyshev A.V."/>
        </authorList>
    </citation>
    <scope>NUCLEOTIDE SEQUENCE [LARGE SCALE GENOMIC DNA]</scope>
    <source>
        <strain evidence="13 14">Alg18-2.2</strain>
    </source>
</reference>
<dbReference type="NCBIfam" id="TIGR02532">
    <property type="entry name" value="IV_pilin_GFxxxE"/>
    <property type="match status" value="1"/>
</dbReference>
<dbReference type="AlphaFoldDB" id="A0A5C8KSM6"/>
<dbReference type="InterPro" id="IPR012902">
    <property type="entry name" value="N_methyl_site"/>
</dbReference>
<gene>
    <name evidence="13" type="ORF">FU658_07575</name>
</gene>
<dbReference type="PROSITE" id="PS00409">
    <property type="entry name" value="PROKAR_NTER_METHYL"/>
    <property type="match status" value="1"/>
</dbReference>
<proteinExistence type="inferred from homology"/>
<feature type="transmembrane region" description="Helical" evidence="11">
    <location>
        <begin position="21"/>
        <end position="42"/>
    </location>
</feature>
<organism evidence="13 14">
    <name type="scientific">Alkalisalibacterium limincola</name>
    <dbReference type="NCBI Taxonomy" id="2699169"/>
    <lineage>
        <taxon>Bacteria</taxon>
        <taxon>Pseudomonadati</taxon>
        <taxon>Pseudomonadota</taxon>
        <taxon>Gammaproteobacteria</taxon>
        <taxon>Lysobacterales</taxon>
        <taxon>Lysobacteraceae</taxon>
        <taxon>Alkalisalibacterium</taxon>
    </lineage>
</organism>
<keyword evidence="7 11" id="KW-1133">Transmembrane helix</keyword>
<evidence type="ECO:0000313" key="13">
    <source>
        <dbReference type="EMBL" id="TXK62598.1"/>
    </source>
</evidence>
<evidence type="ECO:0000256" key="8">
    <source>
        <dbReference type="ARBA" id="ARBA00023136"/>
    </source>
</evidence>
<evidence type="ECO:0000256" key="9">
    <source>
        <dbReference type="ARBA" id="ARBA00025772"/>
    </source>
</evidence>
<dbReference type="EMBL" id="VRTS01000004">
    <property type="protein sequence ID" value="TXK62598.1"/>
    <property type="molecule type" value="Genomic_DNA"/>
</dbReference>
<dbReference type="Gene3D" id="3.55.40.10">
    <property type="entry name" value="minor pseudopilin epsh domain"/>
    <property type="match status" value="1"/>
</dbReference>
<keyword evidence="14" id="KW-1185">Reference proteome</keyword>
<dbReference type="RefSeq" id="WP_147891521.1">
    <property type="nucleotide sequence ID" value="NZ_VRTS01000004.1"/>
</dbReference>
<name>A0A5C8KSM6_9GAMM</name>
<evidence type="ECO:0000256" key="3">
    <source>
        <dbReference type="ARBA" id="ARBA00022475"/>
    </source>
</evidence>
<dbReference type="InterPro" id="IPR022346">
    <property type="entry name" value="T2SS_GspH"/>
</dbReference>
<evidence type="ECO:0000256" key="10">
    <source>
        <dbReference type="ARBA" id="ARBA00030775"/>
    </source>
</evidence>
<feature type="domain" description="General secretion pathway GspH" evidence="12">
    <location>
        <begin position="57"/>
        <end position="174"/>
    </location>
</feature>
<comment type="similarity">
    <text evidence="9">Belongs to the GSP H family.</text>
</comment>
<dbReference type="GO" id="GO:0005886">
    <property type="term" value="C:plasma membrane"/>
    <property type="evidence" value="ECO:0007669"/>
    <property type="project" value="UniProtKB-SubCell"/>
</dbReference>
<accession>A0A5C8KSM6</accession>
<evidence type="ECO:0000256" key="5">
    <source>
        <dbReference type="ARBA" id="ARBA00022519"/>
    </source>
</evidence>
<dbReference type="SUPFAM" id="SSF54523">
    <property type="entry name" value="Pili subunits"/>
    <property type="match status" value="1"/>
</dbReference>
<evidence type="ECO:0000259" key="12">
    <source>
        <dbReference type="Pfam" id="PF12019"/>
    </source>
</evidence>
<dbReference type="GO" id="GO:0015628">
    <property type="term" value="P:protein secretion by the type II secretion system"/>
    <property type="evidence" value="ECO:0007669"/>
    <property type="project" value="InterPro"/>
</dbReference>
<evidence type="ECO:0000256" key="4">
    <source>
        <dbReference type="ARBA" id="ARBA00022481"/>
    </source>
</evidence>
<dbReference type="Pfam" id="PF12019">
    <property type="entry name" value="GspH"/>
    <property type="match status" value="1"/>
</dbReference>
<comment type="subcellular location">
    <subcellularLocation>
        <location evidence="1">Cell inner membrane</location>
        <topology evidence="1">Single-pass membrane protein</topology>
    </subcellularLocation>
</comment>
<keyword evidence="3" id="KW-1003">Cell membrane</keyword>
<evidence type="ECO:0000256" key="1">
    <source>
        <dbReference type="ARBA" id="ARBA00004377"/>
    </source>
</evidence>
<keyword evidence="4" id="KW-0488">Methylation</keyword>
<protein>
    <recommendedName>
        <fullName evidence="2">Type II secretion system protein H</fullName>
    </recommendedName>
    <alternativeName>
        <fullName evidence="10">General secretion pathway protein H</fullName>
    </alternativeName>
</protein>